<dbReference type="AlphaFoldDB" id="A0A0G4H1T5"/>
<dbReference type="Proteomes" id="UP000041254">
    <property type="component" value="Unassembled WGS sequence"/>
</dbReference>
<protein>
    <submittedName>
        <fullName evidence="1">Uncharacterized protein</fullName>
    </submittedName>
</protein>
<evidence type="ECO:0000313" key="2">
    <source>
        <dbReference type="Proteomes" id="UP000041254"/>
    </source>
</evidence>
<dbReference type="VEuPathDB" id="CryptoDB:Vbra_19299"/>
<keyword evidence="2" id="KW-1185">Reference proteome</keyword>
<dbReference type="EMBL" id="CDMY01000947">
    <property type="protein sequence ID" value="CEM37585.1"/>
    <property type="molecule type" value="Genomic_DNA"/>
</dbReference>
<name>A0A0G4H1T5_VITBC</name>
<accession>A0A0G4H1T5</accession>
<organism evidence="1 2">
    <name type="scientific">Vitrella brassicaformis (strain CCMP3155)</name>
    <dbReference type="NCBI Taxonomy" id="1169540"/>
    <lineage>
        <taxon>Eukaryota</taxon>
        <taxon>Sar</taxon>
        <taxon>Alveolata</taxon>
        <taxon>Colpodellida</taxon>
        <taxon>Vitrellaceae</taxon>
        <taxon>Vitrella</taxon>
    </lineage>
</organism>
<sequence length="280" mass="31761">MEPLVRGATGVACRRASHCPPHQPEAAAAQRRLVSFLARLGLSRRSHEPEPSLLPDTPRVADPFWIRDKSMQGAFLPDAIELSWNLAKIKRAYNRLEGGVEGPRERLEGSVDEINNVLMETFMRFHMATKDMKAKEIAEKNMATSYAVMEWLTLKPPNAAVWDVIPKEGALVQARTMKETVGDRELSFIQLTSRIEYEQYAEYKGLKRKKSITIGMDGGKEEAGEWKTRKAIVVFSFCTGGPRIFRIISVKDSSVVQDEQSELEWAKQWLDRWVGKKKPS</sequence>
<dbReference type="InParanoid" id="A0A0G4H1T5"/>
<reference evidence="1 2" key="1">
    <citation type="submission" date="2014-11" db="EMBL/GenBank/DDBJ databases">
        <authorList>
            <person name="Zhu J."/>
            <person name="Qi W."/>
            <person name="Song R."/>
        </authorList>
    </citation>
    <scope>NUCLEOTIDE SEQUENCE [LARGE SCALE GENOMIC DNA]</scope>
</reference>
<gene>
    <name evidence="1" type="ORF">Vbra_19299</name>
</gene>
<proteinExistence type="predicted"/>
<evidence type="ECO:0000313" key="1">
    <source>
        <dbReference type="EMBL" id="CEM37585.1"/>
    </source>
</evidence>